<protein>
    <recommendedName>
        <fullName evidence="1">site-specific DNA-methyltransferase (adenine-specific)</fullName>
        <ecNumber evidence="1">2.1.1.72</ecNumber>
    </recommendedName>
</protein>
<dbReference type="EC" id="2.1.1.72" evidence="1"/>
<evidence type="ECO:0000256" key="3">
    <source>
        <dbReference type="ARBA" id="ARBA00022679"/>
    </source>
</evidence>
<evidence type="ECO:0000256" key="5">
    <source>
        <dbReference type="ARBA" id="ARBA00047942"/>
    </source>
</evidence>
<comment type="caution">
    <text evidence="6">The sequence shown here is derived from an EMBL/GenBank/DDBJ whole genome shotgun (WGS) entry which is preliminary data.</text>
</comment>
<evidence type="ECO:0000256" key="4">
    <source>
        <dbReference type="ARBA" id="ARBA00022691"/>
    </source>
</evidence>
<evidence type="ECO:0000313" key="6">
    <source>
        <dbReference type="EMBL" id="KGA13232.1"/>
    </source>
</evidence>
<keyword evidence="2" id="KW-0489">Methyltransferase</keyword>
<dbReference type="InterPro" id="IPR029063">
    <property type="entry name" value="SAM-dependent_MTases_sf"/>
</dbReference>
<accession>A0A094PQ61</accession>
<dbReference type="AlphaFoldDB" id="A0A094PQ61"/>
<keyword evidence="4" id="KW-0949">S-adenosyl-L-methionine</keyword>
<proteinExistence type="predicted"/>
<evidence type="ECO:0000256" key="1">
    <source>
        <dbReference type="ARBA" id="ARBA00011900"/>
    </source>
</evidence>
<dbReference type="GO" id="GO:0009307">
    <property type="term" value="P:DNA restriction-modification system"/>
    <property type="evidence" value="ECO:0007669"/>
    <property type="project" value="InterPro"/>
</dbReference>
<comment type="catalytic activity">
    <reaction evidence="5">
        <text>a 2'-deoxyadenosine in DNA + S-adenosyl-L-methionine = an N(6)-methyl-2'-deoxyadenosine in DNA + S-adenosyl-L-homocysteine + H(+)</text>
        <dbReference type="Rhea" id="RHEA:15197"/>
        <dbReference type="Rhea" id="RHEA-COMP:12418"/>
        <dbReference type="Rhea" id="RHEA-COMP:12419"/>
        <dbReference type="ChEBI" id="CHEBI:15378"/>
        <dbReference type="ChEBI" id="CHEBI:57856"/>
        <dbReference type="ChEBI" id="CHEBI:59789"/>
        <dbReference type="ChEBI" id="CHEBI:90615"/>
        <dbReference type="ChEBI" id="CHEBI:90616"/>
        <dbReference type="EC" id="2.1.1.72"/>
    </reaction>
</comment>
<dbReference type="EMBL" id="JNSL01000196">
    <property type="protein sequence ID" value="KGA13232.1"/>
    <property type="molecule type" value="Genomic_DNA"/>
</dbReference>
<organism evidence="6">
    <name type="scientific">freshwater metagenome</name>
    <dbReference type="NCBI Taxonomy" id="449393"/>
    <lineage>
        <taxon>unclassified sequences</taxon>
        <taxon>metagenomes</taxon>
        <taxon>ecological metagenomes</taxon>
    </lineage>
</organism>
<keyword evidence="3" id="KW-0808">Transferase</keyword>
<evidence type="ECO:0000256" key="2">
    <source>
        <dbReference type="ARBA" id="ARBA00022603"/>
    </source>
</evidence>
<sequence length="348" mass="38799">MIKYLGSKRALMPVLETLFTASKAKTALDLFTGTTRVAAAMKALGMQVTAVDTASYSEVLSKTFIELDATGTNLRELADAVKSLNALSGSSGYFTEVFCEKALYFQPKNGQRIDAIRSAIESDYKQSWMYFPLLSSLLIAADKVDSTTGVQMAYLKTWSRRSFLELELQVPELLTGSGKAIRGDAIEQVPNMGPFDLAYLDPPYNQHRYFGNYHIWETLVRWDKPDYYGIANKRIDTRSKDNKSAFNSKLTLPSALETLIGGLDATTLVLSYNNESWLSRRELIDMCSKFETVEILDFDSKRYVGSQIGGYNQSGRLVGKPGAHRNLEHLVIAGQRQIVSTMIKALSQ</sequence>
<dbReference type="GO" id="GO:0003676">
    <property type="term" value="F:nucleic acid binding"/>
    <property type="evidence" value="ECO:0007669"/>
    <property type="project" value="InterPro"/>
</dbReference>
<dbReference type="PRINTS" id="PR00505">
    <property type="entry name" value="D12N6MTFRASE"/>
</dbReference>
<dbReference type="InterPro" id="IPR012327">
    <property type="entry name" value="MeTrfase_D12"/>
</dbReference>
<name>A0A094PQ61_9ZZZZ</name>
<dbReference type="GO" id="GO:0009007">
    <property type="term" value="F:site-specific DNA-methyltransferase (adenine-specific) activity"/>
    <property type="evidence" value="ECO:0007669"/>
    <property type="project" value="UniProtKB-EC"/>
</dbReference>
<dbReference type="InterPro" id="IPR002052">
    <property type="entry name" value="DNA_methylase_N6_adenine_CS"/>
</dbReference>
<dbReference type="Pfam" id="PF02086">
    <property type="entry name" value="MethyltransfD12"/>
    <property type="match status" value="1"/>
</dbReference>
<reference evidence="6" key="1">
    <citation type="submission" date="2014-06" db="EMBL/GenBank/DDBJ databases">
        <title>Key roles for freshwater Actinobacteria revealed by deep metagenomic sequencing.</title>
        <authorList>
            <person name="Ghai R."/>
            <person name="Mizuno C.M."/>
            <person name="Picazo A."/>
            <person name="Camacho A."/>
            <person name="Rodriguez-Valera F."/>
        </authorList>
    </citation>
    <scope>NUCLEOTIDE SEQUENCE</scope>
</reference>
<dbReference type="PROSITE" id="PS00092">
    <property type="entry name" value="N6_MTASE"/>
    <property type="match status" value="1"/>
</dbReference>
<dbReference type="GO" id="GO:0032259">
    <property type="term" value="P:methylation"/>
    <property type="evidence" value="ECO:0007669"/>
    <property type="project" value="UniProtKB-KW"/>
</dbReference>
<dbReference type="SUPFAM" id="SSF53335">
    <property type="entry name" value="S-adenosyl-L-methionine-dependent methyltransferases"/>
    <property type="match status" value="1"/>
</dbReference>
<gene>
    <name evidence="6" type="ORF">GM51_20365</name>
</gene>